<proteinExistence type="predicted"/>
<accession>A0A7M4ET36</accession>
<keyword evidence="2" id="KW-1185">Reference proteome</keyword>
<dbReference type="PANTHER" id="PTHR28457:SF3">
    <property type="entry name" value="CILIARY-ASSOCIATED CALCIUM-BINDING COILED-COIL PROTEIN 1"/>
    <property type="match status" value="1"/>
</dbReference>
<evidence type="ECO:0000313" key="2">
    <source>
        <dbReference type="Proteomes" id="UP000594220"/>
    </source>
</evidence>
<dbReference type="InterPro" id="IPR032727">
    <property type="entry name" value="CLAMP"/>
</dbReference>
<protein>
    <submittedName>
        <fullName evidence="1">Ciliary associated calcium binding coiled-coil 1</fullName>
    </submittedName>
</protein>
<reference evidence="1" key="2">
    <citation type="submission" date="2025-09" db="UniProtKB">
        <authorList>
            <consortium name="Ensembl"/>
        </authorList>
    </citation>
    <scope>IDENTIFICATION</scope>
</reference>
<name>A0A7M4ET36_CROPO</name>
<sequence length="221" mass="25691">MISYPQLHWNCIAKDLTGSLKLEEFLNFKQLKTSLKEAVILDYYLLGFWWAKEMNFNLTQLSGFMALLNFLLENLSTKHMTLEDNIKELGRTMVGIGEPRSGNSGDLDFFSVDQAKAVISYLKISLLQHYKLYEYLFHSPREELVIGDECRLKGNLVAAYKFIRGAHQRLGECLFTRALQGMTRLSGHKLLHDCFRLDIRKNFSTPRSGIDCCRRWFKHLL</sequence>
<dbReference type="AlphaFoldDB" id="A0A7M4ET36"/>
<dbReference type="Pfam" id="PF14769">
    <property type="entry name" value="CLAMP"/>
    <property type="match status" value="1"/>
</dbReference>
<dbReference type="Ensembl" id="ENSCPRT00005016949.1">
    <property type="protein sequence ID" value="ENSCPRP00005014434.1"/>
    <property type="gene ID" value="ENSCPRG00005010170.1"/>
</dbReference>
<dbReference type="Proteomes" id="UP000594220">
    <property type="component" value="Unplaced"/>
</dbReference>
<gene>
    <name evidence="1" type="primary">CABCOCO1</name>
</gene>
<dbReference type="GeneTree" id="ENSGT00390000004181"/>
<evidence type="ECO:0000313" key="1">
    <source>
        <dbReference type="Ensembl" id="ENSCPRP00005014434.1"/>
    </source>
</evidence>
<dbReference type="PANTHER" id="PTHR28457">
    <property type="entry name" value="COILED-COIL DOMAIN-CONTAINING PROTEIN 189"/>
    <property type="match status" value="1"/>
</dbReference>
<organism evidence="1 2">
    <name type="scientific">Crocodylus porosus</name>
    <name type="common">Saltwater crocodile</name>
    <name type="synonym">Estuarine crocodile</name>
    <dbReference type="NCBI Taxonomy" id="8502"/>
    <lineage>
        <taxon>Eukaryota</taxon>
        <taxon>Metazoa</taxon>
        <taxon>Chordata</taxon>
        <taxon>Craniata</taxon>
        <taxon>Vertebrata</taxon>
        <taxon>Euteleostomi</taxon>
        <taxon>Archelosauria</taxon>
        <taxon>Archosauria</taxon>
        <taxon>Crocodylia</taxon>
        <taxon>Longirostres</taxon>
        <taxon>Crocodylidae</taxon>
        <taxon>Crocodylus</taxon>
    </lineage>
</organism>
<reference evidence="1" key="1">
    <citation type="submission" date="2025-08" db="UniProtKB">
        <authorList>
            <consortium name="Ensembl"/>
        </authorList>
    </citation>
    <scope>IDENTIFICATION</scope>
</reference>